<name>A0ABT8A8D2_9PROT</name>
<accession>A0ABT8A8D2</accession>
<evidence type="ECO:0000259" key="6">
    <source>
        <dbReference type="Pfam" id="PF02668"/>
    </source>
</evidence>
<gene>
    <name evidence="7" type="ORF">QWZ14_16760</name>
</gene>
<evidence type="ECO:0000256" key="3">
    <source>
        <dbReference type="ARBA" id="ARBA00022964"/>
    </source>
</evidence>
<evidence type="ECO:0000313" key="7">
    <source>
        <dbReference type="EMBL" id="MDN3566022.1"/>
    </source>
</evidence>
<evidence type="ECO:0000256" key="1">
    <source>
        <dbReference type="ARBA" id="ARBA00005896"/>
    </source>
</evidence>
<evidence type="ECO:0000313" key="8">
    <source>
        <dbReference type="Proteomes" id="UP001529369"/>
    </source>
</evidence>
<dbReference type="InterPro" id="IPR051323">
    <property type="entry name" value="AtsK-like"/>
</dbReference>
<evidence type="ECO:0000256" key="4">
    <source>
        <dbReference type="ARBA" id="ARBA00023002"/>
    </source>
</evidence>
<dbReference type="EMBL" id="JAUFPN010000156">
    <property type="protein sequence ID" value="MDN3566022.1"/>
    <property type="molecule type" value="Genomic_DNA"/>
</dbReference>
<comment type="caution">
    <text evidence="7">The sequence shown here is derived from an EMBL/GenBank/DDBJ whole genome shotgun (WGS) entry which is preliminary data.</text>
</comment>
<dbReference type="GO" id="GO:0051213">
    <property type="term" value="F:dioxygenase activity"/>
    <property type="evidence" value="ECO:0007669"/>
    <property type="project" value="UniProtKB-KW"/>
</dbReference>
<keyword evidence="2" id="KW-0479">Metal-binding</keyword>
<organism evidence="7 8">
    <name type="scientific">Paeniroseomonas aquatica</name>
    <dbReference type="NCBI Taxonomy" id="373043"/>
    <lineage>
        <taxon>Bacteria</taxon>
        <taxon>Pseudomonadati</taxon>
        <taxon>Pseudomonadota</taxon>
        <taxon>Alphaproteobacteria</taxon>
        <taxon>Acetobacterales</taxon>
        <taxon>Acetobacteraceae</taxon>
        <taxon>Paeniroseomonas</taxon>
    </lineage>
</organism>
<keyword evidence="8" id="KW-1185">Reference proteome</keyword>
<evidence type="ECO:0000256" key="2">
    <source>
        <dbReference type="ARBA" id="ARBA00022723"/>
    </source>
</evidence>
<dbReference type="PANTHER" id="PTHR30468:SF1">
    <property type="entry name" value="ALPHA-KETOGLUTARATE-DEPENDENT SULFONATE DIOXYGENASE"/>
    <property type="match status" value="1"/>
</dbReference>
<evidence type="ECO:0000256" key="5">
    <source>
        <dbReference type="ARBA" id="ARBA00023004"/>
    </source>
</evidence>
<sequence>FRWQENSVAFWDNRCAQHRAMWDYWPHTRYGNRVTVKGDRPV</sequence>
<proteinExistence type="inferred from homology"/>
<dbReference type="RefSeq" id="WP_290317917.1">
    <property type="nucleotide sequence ID" value="NZ_JAUFPN010000156.1"/>
</dbReference>
<dbReference type="Pfam" id="PF02668">
    <property type="entry name" value="TauD"/>
    <property type="match status" value="1"/>
</dbReference>
<keyword evidence="3 7" id="KW-0223">Dioxygenase</keyword>
<comment type="similarity">
    <text evidence="1">Belongs to the TfdA dioxygenase family.</text>
</comment>
<keyword evidence="5" id="KW-0408">Iron</keyword>
<dbReference type="InterPro" id="IPR042098">
    <property type="entry name" value="TauD-like_sf"/>
</dbReference>
<feature type="domain" description="TauD/TfdA-like" evidence="6">
    <location>
        <begin position="1"/>
        <end position="35"/>
    </location>
</feature>
<keyword evidence="4" id="KW-0560">Oxidoreductase</keyword>
<dbReference type="PANTHER" id="PTHR30468">
    <property type="entry name" value="ALPHA-KETOGLUTARATE-DEPENDENT SULFONATE DIOXYGENASE"/>
    <property type="match status" value="1"/>
</dbReference>
<dbReference type="Proteomes" id="UP001529369">
    <property type="component" value="Unassembled WGS sequence"/>
</dbReference>
<reference evidence="8" key="1">
    <citation type="journal article" date="2019" name="Int. J. Syst. Evol. Microbiol.">
        <title>The Global Catalogue of Microorganisms (GCM) 10K type strain sequencing project: providing services to taxonomists for standard genome sequencing and annotation.</title>
        <authorList>
            <consortium name="The Broad Institute Genomics Platform"/>
            <consortium name="The Broad Institute Genome Sequencing Center for Infectious Disease"/>
            <person name="Wu L."/>
            <person name="Ma J."/>
        </authorList>
    </citation>
    <scope>NUCLEOTIDE SEQUENCE [LARGE SCALE GENOMIC DNA]</scope>
    <source>
        <strain evidence="8">CECT 7131</strain>
    </source>
</reference>
<dbReference type="InterPro" id="IPR003819">
    <property type="entry name" value="TauD/TfdA-like"/>
</dbReference>
<dbReference type="Gene3D" id="3.60.130.10">
    <property type="entry name" value="Clavaminate synthase-like"/>
    <property type="match status" value="1"/>
</dbReference>
<protein>
    <submittedName>
        <fullName evidence="7">TauD/TfdA family dioxygenase</fullName>
    </submittedName>
</protein>
<feature type="non-terminal residue" evidence="7">
    <location>
        <position position="1"/>
    </location>
</feature>
<dbReference type="SUPFAM" id="SSF51197">
    <property type="entry name" value="Clavaminate synthase-like"/>
    <property type="match status" value="1"/>
</dbReference>